<evidence type="ECO:0000256" key="8">
    <source>
        <dbReference type="HAMAP-Rule" id="MF_01818"/>
    </source>
</evidence>
<keyword evidence="5 8" id="KW-0255">Endonuclease</keyword>
<dbReference type="HAMAP" id="MF_01818">
    <property type="entry name" value="RNase_Z_BN"/>
    <property type="match status" value="1"/>
</dbReference>
<dbReference type="NCBIfam" id="NF000801">
    <property type="entry name" value="PRK00055.1-3"/>
    <property type="match status" value="1"/>
</dbReference>
<name>K8Z9P2_9ENTE</name>
<keyword evidence="10" id="KW-1185">Reference proteome</keyword>
<organism evidence="9 10">
    <name type="scientific">Catellicoccus marimammalium M35/04/3</name>
    <dbReference type="NCBI Taxonomy" id="1234409"/>
    <lineage>
        <taxon>Bacteria</taxon>
        <taxon>Bacillati</taxon>
        <taxon>Bacillota</taxon>
        <taxon>Bacilli</taxon>
        <taxon>Lactobacillales</taxon>
        <taxon>Enterococcaceae</taxon>
        <taxon>Catellicoccus</taxon>
    </lineage>
</organism>
<comment type="subunit">
    <text evidence="1 8">Homodimer.</text>
</comment>
<dbReference type="Pfam" id="PF23023">
    <property type="entry name" value="Anti-Pycsar_Apyc1"/>
    <property type="match status" value="1"/>
</dbReference>
<feature type="binding site" evidence="8">
    <location>
        <position position="66"/>
    </location>
    <ligand>
        <name>Zn(2+)</name>
        <dbReference type="ChEBI" id="CHEBI:29105"/>
        <label>2</label>
        <note>catalytic</note>
    </ligand>
</feature>
<dbReference type="Gene3D" id="3.60.15.10">
    <property type="entry name" value="Ribonuclease Z/Hydroxyacylglutathione hydrolase-like"/>
    <property type="match status" value="1"/>
</dbReference>
<feature type="binding site" evidence="8">
    <location>
        <position position="210"/>
    </location>
    <ligand>
        <name>Zn(2+)</name>
        <dbReference type="ChEBI" id="CHEBI:29105"/>
        <label>2</label>
        <note>catalytic</note>
    </ligand>
</feature>
<keyword evidence="7 8" id="KW-0862">Zinc</keyword>
<comment type="similarity">
    <text evidence="8">Belongs to the RNase Z family.</text>
</comment>
<protein>
    <recommendedName>
        <fullName evidence="8">Ribonuclease Z</fullName>
        <shortName evidence="8">RNase Z</shortName>
        <ecNumber evidence="8">3.1.26.11</ecNumber>
    </recommendedName>
    <alternativeName>
        <fullName evidence="8">tRNA 3 endonuclease</fullName>
    </alternativeName>
    <alternativeName>
        <fullName evidence="8">tRNase Z</fullName>
    </alternativeName>
</protein>
<keyword evidence="2 8" id="KW-0819">tRNA processing</keyword>
<comment type="function">
    <text evidence="8">Zinc phosphodiesterase, which displays some tRNA 3'-processing endonuclease activity. Probably involved in tRNA maturation, by removing a 3'-trailer from precursor tRNA.</text>
</comment>
<evidence type="ECO:0000256" key="5">
    <source>
        <dbReference type="ARBA" id="ARBA00022759"/>
    </source>
</evidence>
<evidence type="ECO:0000256" key="6">
    <source>
        <dbReference type="ARBA" id="ARBA00022801"/>
    </source>
</evidence>
<accession>K8Z9P2</accession>
<dbReference type="EC" id="3.1.26.11" evidence="8"/>
<sequence length="325" mass="36266">MLKLTMLGSGGSIPLPDRYLSSGLIEYKGRKILVDAGEGTQVSMRSINSGFKDLDVICITHLHGDHVIGLQGMLGTTSNSGRTKPITIIGPTGLKDVLAGFRLISPYLNYEVNVIEDPTEPVVINNDDIHGDLIIETLPVEHTRPCLGYRFNISRQPKFDVEKAKANHVPQAAWKSLQQGQEVMLDGVTYTKDMVLGEERKGLSISYITDTLPIDTIPNFVQDSDLFVCCANYGDSADKKKADKNKHMTFHDAATLAKEGNVHRLLLTHFSQAMRHPEEYVENAREVFPHTWINQDHLQVELNFDQEPVLDLSLVKEPYLCNQEG</sequence>
<feature type="binding site" evidence="8">
    <location>
        <position position="61"/>
    </location>
    <ligand>
        <name>Zn(2+)</name>
        <dbReference type="ChEBI" id="CHEBI:29105"/>
        <label>1</label>
        <note>catalytic</note>
    </ligand>
</feature>
<dbReference type="RefSeq" id="WP_009488513.1">
    <property type="nucleotide sequence ID" value="NZ_AMYT01000008.1"/>
</dbReference>
<dbReference type="InterPro" id="IPR036866">
    <property type="entry name" value="RibonucZ/Hydroxyglut_hydro"/>
</dbReference>
<keyword evidence="6 8" id="KW-0378">Hydrolase</keyword>
<dbReference type="PANTHER" id="PTHR46018">
    <property type="entry name" value="ZINC PHOSPHODIESTERASE ELAC PROTEIN 1"/>
    <property type="match status" value="1"/>
</dbReference>
<dbReference type="PATRIC" id="fig|1234409.3.peg.210"/>
<dbReference type="NCBIfam" id="TIGR02651">
    <property type="entry name" value="RNase_Z"/>
    <property type="match status" value="1"/>
</dbReference>
<feature type="binding site" evidence="8">
    <location>
        <position position="210"/>
    </location>
    <ligand>
        <name>Zn(2+)</name>
        <dbReference type="ChEBI" id="CHEBI:29105"/>
        <label>1</label>
        <note>catalytic</note>
    </ligand>
</feature>
<keyword evidence="4 8" id="KW-0479">Metal-binding</keyword>
<comment type="caution">
    <text evidence="9">The sequence shown here is derived from an EMBL/GenBank/DDBJ whole genome shotgun (WGS) entry which is preliminary data.</text>
</comment>
<reference evidence="9 10" key="1">
    <citation type="journal article" date="2013" name="Genome Announc.">
        <title>Draft Genome Sequence of Catellicoccus marimammalium, a Novel Species Commonly Found in Gull Feces.</title>
        <authorList>
            <person name="Weigand M.R."/>
            <person name="Ryu H."/>
            <person name="Bozcek L."/>
            <person name="Konstantinidis K.T."/>
            <person name="Santo Domingo J.W."/>
        </authorList>
    </citation>
    <scope>NUCLEOTIDE SEQUENCE [LARGE SCALE GENOMIC DNA]</scope>
    <source>
        <strain evidence="9 10">M35/04/3</strain>
    </source>
</reference>
<dbReference type="STRING" id="1234409.C683_0239"/>
<evidence type="ECO:0000256" key="2">
    <source>
        <dbReference type="ARBA" id="ARBA00022694"/>
    </source>
</evidence>
<dbReference type="CDD" id="cd07717">
    <property type="entry name" value="RNaseZ_ZiPD-like_MBL-fold"/>
    <property type="match status" value="1"/>
</dbReference>
<dbReference type="AlphaFoldDB" id="K8Z9P2"/>
<dbReference type="GO" id="GO:0042781">
    <property type="term" value="F:3'-tRNA processing endoribonuclease activity"/>
    <property type="evidence" value="ECO:0007669"/>
    <property type="project" value="UniProtKB-UniRule"/>
</dbReference>
<dbReference type="InterPro" id="IPR013471">
    <property type="entry name" value="RNase_Z/BN"/>
</dbReference>
<evidence type="ECO:0000256" key="4">
    <source>
        <dbReference type="ARBA" id="ARBA00022723"/>
    </source>
</evidence>
<dbReference type="eggNOG" id="COG1234">
    <property type="taxonomic scope" value="Bacteria"/>
</dbReference>
<gene>
    <name evidence="8" type="primary">rnz</name>
    <name evidence="9" type="ORF">C683_0239</name>
</gene>
<feature type="binding site" evidence="8">
    <location>
        <position position="269"/>
    </location>
    <ligand>
        <name>Zn(2+)</name>
        <dbReference type="ChEBI" id="CHEBI:29105"/>
        <label>2</label>
        <note>catalytic</note>
    </ligand>
</feature>
<evidence type="ECO:0000313" key="10">
    <source>
        <dbReference type="Proteomes" id="UP000016057"/>
    </source>
</evidence>
<dbReference type="SUPFAM" id="SSF56281">
    <property type="entry name" value="Metallo-hydrolase/oxidoreductase"/>
    <property type="match status" value="1"/>
</dbReference>
<evidence type="ECO:0000313" key="9">
    <source>
        <dbReference type="EMBL" id="EKU27774.1"/>
    </source>
</evidence>
<dbReference type="EMBL" id="AMYT01000008">
    <property type="protein sequence ID" value="EKU27774.1"/>
    <property type="molecule type" value="Genomic_DNA"/>
</dbReference>
<keyword evidence="3 8" id="KW-0540">Nuclease</keyword>
<dbReference type="Proteomes" id="UP000016057">
    <property type="component" value="Unassembled WGS sequence"/>
</dbReference>
<proteinExistence type="inferred from homology"/>
<dbReference type="GO" id="GO:0008270">
    <property type="term" value="F:zinc ion binding"/>
    <property type="evidence" value="ECO:0007669"/>
    <property type="project" value="UniProtKB-UniRule"/>
</dbReference>
<feature type="binding site" evidence="8">
    <location>
        <position position="63"/>
    </location>
    <ligand>
        <name>Zn(2+)</name>
        <dbReference type="ChEBI" id="CHEBI:29105"/>
        <label>1</label>
        <note>catalytic</note>
    </ligand>
</feature>
<dbReference type="OrthoDB" id="9800940at2"/>
<evidence type="ECO:0000256" key="7">
    <source>
        <dbReference type="ARBA" id="ARBA00022833"/>
    </source>
</evidence>
<evidence type="ECO:0000256" key="3">
    <source>
        <dbReference type="ARBA" id="ARBA00022722"/>
    </source>
</evidence>
<feature type="binding site" evidence="8">
    <location>
        <position position="142"/>
    </location>
    <ligand>
        <name>Zn(2+)</name>
        <dbReference type="ChEBI" id="CHEBI:29105"/>
        <label>1</label>
        <note>catalytic</note>
    </ligand>
</feature>
<dbReference type="PANTHER" id="PTHR46018:SF2">
    <property type="entry name" value="ZINC PHOSPHODIESTERASE ELAC PROTEIN 1"/>
    <property type="match status" value="1"/>
</dbReference>
<comment type="catalytic activity">
    <reaction evidence="8">
        <text>Endonucleolytic cleavage of RNA, removing extra 3' nucleotides from tRNA precursor, generating 3' termini of tRNAs. A 3'-hydroxy group is left at the tRNA terminus and a 5'-phosphoryl group is left at the trailer molecule.</text>
        <dbReference type="EC" id="3.1.26.11"/>
    </reaction>
</comment>
<comment type="cofactor">
    <cofactor evidence="8">
        <name>Zn(2+)</name>
        <dbReference type="ChEBI" id="CHEBI:29105"/>
    </cofactor>
    <text evidence="8">Binds 2 Zn(2+) ions.</text>
</comment>
<evidence type="ECO:0000256" key="1">
    <source>
        <dbReference type="ARBA" id="ARBA00011738"/>
    </source>
</evidence>
<feature type="active site" description="Proton acceptor" evidence="8">
    <location>
        <position position="65"/>
    </location>
</feature>
<feature type="binding site" evidence="8">
    <location>
        <position position="65"/>
    </location>
    <ligand>
        <name>Zn(2+)</name>
        <dbReference type="ChEBI" id="CHEBI:29105"/>
        <label>2</label>
        <note>catalytic</note>
    </ligand>
</feature>